<dbReference type="Proteomes" id="UP000658278">
    <property type="component" value="Unassembled WGS sequence"/>
</dbReference>
<accession>A0A934VFM8</accession>
<protein>
    <recommendedName>
        <fullName evidence="4">Lipoprotein</fullName>
    </recommendedName>
</protein>
<keyword evidence="1" id="KW-0732">Signal</keyword>
<keyword evidence="3" id="KW-1185">Reference proteome</keyword>
<proteinExistence type="predicted"/>
<evidence type="ECO:0008006" key="4">
    <source>
        <dbReference type="Google" id="ProtNLM"/>
    </source>
</evidence>
<sequence length="140" mass="15690">MKVLSILACCLALVSCGGSGWAERAANDRIMLVRSQPPTLGYQRLKQESAKHRDLTEFLGKRGNPDFVAETHSDDRHYMILYYLERKTAYAARSWRGQERIEFAGPYPITQQEVKVLGDLKRNAIPEAQAGVASGRLLVP</sequence>
<dbReference type="RefSeq" id="WP_200278672.1">
    <property type="nucleotide sequence ID" value="NZ_JAENII010000006.1"/>
</dbReference>
<feature type="signal peptide" evidence="1">
    <location>
        <begin position="1"/>
        <end position="22"/>
    </location>
</feature>
<organism evidence="2 3">
    <name type="scientific">Haloferula rosea</name>
    <dbReference type="NCBI Taxonomy" id="490093"/>
    <lineage>
        <taxon>Bacteria</taxon>
        <taxon>Pseudomonadati</taxon>
        <taxon>Verrucomicrobiota</taxon>
        <taxon>Verrucomicrobiia</taxon>
        <taxon>Verrucomicrobiales</taxon>
        <taxon>Verrucomicrobiaceae</taxon>
        <taxon>Haloferula</taxon>
    </lineage>
</organism>
<evidence type="ECO:0000313" key="3">
    <source>
        <dbReference type="Proteomes" id="UP000658278"/>
    </source>
</evidence>
<gene>
    <name evidence="2" type="ORF">JIN81_09320</name>
</gene>
<dbReference type="AlphaFoldDB" id="A0A934VFM8"/>
<feature type="chain" id="PRO_5037987877" description="Lipoprotein" evidence="1">
    <location>
        <begin position="23"/>
        <end position="140"/>
    </location>
</feature>
<name>A0A934VFM8_9BACT</name>
<dbReference type="PROSITE" id="PS51257">
    <property type="entry name" value="PROKAR_LIPOPROTEIN"/>
    <property type="match status" value="1"/>
</dbReference>
<comment type="caution">
    <text evidence="2">The sequence shown here is derived from an EMBL/GenBank/DDBJ whole genome shotgun (WGS) entry which is preliminary data.</text>
</comment>
<reference evidence="2" key="1">
    <citation type="submission" date="2021-01" db="EMBL/GenBank/DDBJ databases">
        <title>Modified the classification status of verrucomicrobia.</title>
        <authorList>
            <person name="Feng X."/>
        </authorList>
    </citation>
    <scope>NUCLEOTIDE SEQUENCE</scope>
    <source>
        <strain evidence="2">KCTC 22201</strain>
    </source>
</reference>
<evidence type="ECO:0000256" key="1">
    <source>
        <dbReference type="SAM" id="SignalP"/>
    </source>
</evidence>
<dbReference type="EMBL" id="JAENII010000006">
    <property type="protein sequence ID" value="MBK1827221.1"/>
    <property type="molecule type" value="Genomic_DNA"/>
</dbReference>
<evidence type="ECO:0000313" key="2">
    <source>
        <dbReference type="EMBL" id="MBK1827221.1"/>
    </source>
</evidence>